<dbReference type="InterPro" id="IPR052347">
    <property type="entry name" value="Isochorismatase_Nicotinamidase"/>
</dbReference>
<evidence type="ECO:0000256" key="4">
    <source>
        <dbReference type="ARBA" id="ARBA00022801"/>
    </source>
</evidence>
<name>A0A4T0FNU3_9BASI</name>
<dbReference type="PANTHER" id="PTHR11080">
    <property type="entry name" value="PYRAZINAMIDASE/NICOTINAMIDASE"/>
    <property type="match status" value="1"/>
</dbReference>
<dbReference type="EMBL" id="SPNW01000021">
    <property type="protein sequence ID" value="TIA90192.1"/>
    <property type="molecule type" value="Genomic_DNA"/>
</dbReference>
<proteinExistence type="inferred from homology"/>
<dbReference type="GO" id="GO:0046872">
    <property type="term" value="F:metal ion binding"/>
    <property type="evidence" value="ECO:0007669"/>
    <property type="project" value="UniProtKB-KW"/>
</dbReference>
<comment type="pathway">
    <text evidence="5">Cofactor biosynthesis; nicotinate biosynthesis; nicotinate from nicotinamide: step 1/1.</text>
</comment>
<keyword evidence="10" id="KW-1185">Reference proteome</keyword>
<dbReference type="Proteomes" id="UP000310189">
    <property type="component" value="Unassembled WGS sequence"/>
</dbReference>
<evidence type="ECO:0000256" key="6">
    <source>
        <dbReference type="ARBA" id="ARBA00039017"/>
    </source>
</evidence>
<evidence type="ECO:0000256" key="2">
    <source>
        <dbReference type="ARBA" id="ARBA00022642"/>
    </source>
</evidence>
<evidence type="ECO:0000256" key="1">
    <source>
        <dbReference type="ARBA" id="ARBA00006336"/>
    </source>
</evidence>
<reference evidence="9 10" key="1">
    <citation type="submission" date="2019-03" db="EMBL/GenBank/DDBJ databases">
        <title>Sequencing 23 genomes of Wallemia ichthyophaga.</title>
        <authorList>
            <person name="Gostincar C."/>
        </authorList>
    </citation>
    <scope>NUCLEOTIDE SEQUENCE [LARGE SCALE GENOMIC DNA]</scope>
    <source>
        <strain evidence="9 10">EXF-5753</strain>
    </source>
</reference>
<protein>
    <recommendedName>
        <fullName evidence="6">nicotinamidase</fullName>
        <ecNumber evidence="6">3.5.1.19</ecNumber>
    </recommendedName>
    <alternativeName>
        <fullName evidence="7">Nicotinamide deamidase</fullName>
    </alternativeName>
</protein>
<dbReference type="Gene3D" id="3.40.50.850">
    <property type="entry name" value="Isochorismatase-like"/>
    <property type="match status" value="1"/>
</dbReference>
<feature type="domain" description="Isochorismatase-like" evidence="8">
    <location>
        <begin position="3"/>
        <end position="187"/>
    </location>
</feature>
<comment type="caution">
    <text evidence="9">The sequence shown here is derived from an EMBL/GenBank/DDBJ whole genome shotgun (WGS) entry which is preliminary data.</text>
</comment>
<keyword evidence="2" id="KW-0662">Pyridine nucleotide biosynthesis</keyword>
<dbReference type="PANTHER" id="PTHR11080:SF2">
    <property type="entry name" value="LD05707P"/>
    <property type="match status" value="1"/>
</dbReference>
<dbReference type="SUPFAM" id="SSF52499">
    <property type="entry name" value="Isochorismatase-like hydrolases"/>
    <property type="match status" value="1"/>
</dbReference>
<dbReference type="GO" id="GO:0008936">
    <property type="term" value="F:nicotinamidase activity"/>
    <property type="evidence" value="ECO:0007669"/>
    <property type="project" value="UniProtKB-EC"/>
</dbReference>
<dbReference type="OrthoDB" id="1739143at2759"/>
<gene>
    <name evidence="9" type="ORF">E3P99_01720</name>
</gene>
<evidence type="ECO:0000256" key="5">
    <source>
        <dbReference type="ARBA" id="ARBA00037900"/>
    </source>
</evidence>
<evidence type="ECO:0000313" key="10">
    <source>
        <dbReference type="Proteomes" id="UP000310189"/>
    </source>
</evidence>
<dbReference type="EC" id="3.5.1.19" evidence="6"/>
<dbReference type="AlphaFoldDB" id="A0A4T0FNU3"/>
<sequence length="208" mass="22909">MAALIVVDMQSKQKQHDFIDGSLAVNDAAKTIPRIVQLIEKGNWEVIVVSRDCHPQNHISFADTHNKQPFEAITINDHKQELWPVHCVKNSSGFQLHSAIHDALNQSPNEVIYVDKGCDVDKDAYSAFQASSHDVQSILADHRVQNFYVCGLAADFCVKATAMEGHKVTGLPVAVVEDATAAVDDGSDWRGELQECGVYLARTTEVLL</sequence>
<evidence type="ECO:0000256" key="7">
    <source>
        <dbReference type="ARBA" id="ARBA00043224"/>
    </source>
</evidence>
<keyword evidence="3" id="KW-0479">Metal-binding</keyword>
<dbReference type="InterPro" id="IPR036380">
    <property type="entry name" value="Isochorismatase-like_sf"/>
</dbReference>
<keyword evidence="4" id="KW-0378">Hydrolase</keyword>
<accession>A0A4T0FNU3</accession>
<comment type="similarity">
    <text evidence="1">Belongs to the isochorismatase family.</text>
</comment>
<evidence type="ECO:0000313" key="9">
    <source>
        <dbReference type="EMBL" id="TIA90192.1"/>
    </source>
</evidence>
<dbReference type="Pfam" id="PF00857">
    <property type="entry name" value="Isochorismatase"/>
    <property type="match status" value="1"/>
</dbReference>
<organism evidence="9 10">
    <name type="scientific">Wallemia hederae</name>
    <dbReference type="NCBI Taxonomy" id="1540922"/>
    <lineage>
        <taxon>Eukaryota</taxon>
        <taxon>Fungi</taxon>
        <taxon>Dikarya</taxon>
        <taxon>Basidiomycota</taxon>
        <taxon>Wallemiomycotina</taxon>
        <taxon>Wallemiomycetes</taxon>
        <taxon>Wallemiales</taxon>
        <taxon>Wallemiaceae</taxon>
        <taxon>Wallemia</taxon>
    </lineage>
</organism>
<dbReference type="GO" id="GO:0019363">
    <property type="term" value="P:pyridine nucleotide biosynthetic process"/>
    <property type="evidence" value="ECO:0007669"/>
    <property type="project" value="UniProtKB-KW"/>
</dbReference>
<evidence type="ECO:0000259" key="8">
    <source>
        <dbReference type="Pfam" id="PF00857"/>
    </source>
</evidence>
<dbReference type="InterPro" id="IPR000868">
    <property type="entry name" value="Isochorismatase-like_dom"/>
</dbReference>
<evidence type="ECO:0000256" key="3">
    <source>
        <dbReference type="ARBA" id="ARBA00022723"/>
    </source>
</evidence>